<evidence type="ECO:0000256" key="1">
    <source>
        <dbReference type="SAM" id="MobiDB-lite"/>
    </source>
</evidence>
<reference evidence="2" key="1">
    <citation type="submission" date="2022-10" db="EMBL/GenBank/DDBJ databases">
        <title>The WGS of Solirubrobacter phytolaccae KCTC 29190.</title>
        <authorList>
            <person name="Jiang Z."/>
        </authorList>
    </citation>
    <scope>NUCLEOTIDE SEQUENCE</scope>
    <source>
        <strain evidence="2">KCTC 29190</strain>
    </source>
</reference>
<dbReference type="InterPro" id="IPR013321">
    <property type="entry name" value="Arc_rbn_hlx_hlx"/>
</dbReference>
<feature type="region of interest" description="Disordered" evidence="1">
    <location>
        <begin position="81"/>
        <end position="118"/>
    </location>
</feature>
<dbReference type="EMBL" id="JAPDDP010000007">
    <property type="protein sequence ID" value="MDA0179800.1"/>
    <property type="molecule type" value="Genomic_DNA"/>
</dbReference>
<gene>
    <name evidence="2" type="ORF">OJ997_05805</name>
</gene>
<comment type="caution">
    <text evidence="2">The sequence shown here is derived from an EMBL/GenBank/DDBJ whole genome shotgun (WGS) entry which is preliminary data.</text>
</comment>
<name>A0A9X3N4Q1_9ACTN</name>
<evidence type="ECO:0000313" key="3">
    <source>
        <dbReference type="Proteomes" id="UP001147653"/>
    </source>
</evidence>
<sequence>MQIGQYVEELQRQLLSAAAAGDPETQATADRLAVALDAAARLAIMEALSDAAGEITRELAPGSVDLRLRGRDVEFVVAKPTGEPVVSSVTSPASDPPAPAPEDTDDESTSRTTLRLPDSLKARAEAAANADGISLNAWFVRAVGAALEPRRSTPQTHGSSFTGWVR</sequence>
<evidence type="ECO:0000313" key="2">
    <source>
        <dbReference type="EMBL" id="MDA0179800.1"/>
    </source>
</evidence>
<dbReference type="Pfam" id="PF05534">
    <property type="entry name" value="HicB"/>
    <property type="match status" value="1"/>
</dbReference>
<dbReference type="InterPro" id="IPR010985">
    <property type="entry name" value="Ribbon_hlx_hlx"/>
</dbReference>
<proteinExistence type="predicted"/>
<feature type="compositionally biased region" description="Low complexity" evidence="1">
    <location>
        <begin position="83"/>
        <end position="93"/>
    </location>
</feature>
<dbReference type="InterPro" id="IPR008651">
    <property type="entry name" value="Uncharacterised_HicB"/>
</dbReference>
<dbReference type="SUPFAM" id="SSF47598">
    <property type="entry name" value="Ribbon-helix-helix"/>
    <property type="match status" value="1"/>
</dbReference>
<dbReference type="RefSeq" id="WP_270024107.1">
    <property type="nucleotide sequence ID" value="NZ_JAPDDP010000007.1"/>
</dbReference>
<dbReference type="AlphaFoldDB" id="A0A9X3N4Q1"/>
<keyword evidence="3" id="KW-1185">Reference proteome</keyword>
<dbReference type="GO" id="GO:0006355">
    <property type="term" value="P:regulation of DNA-templated transcription"/>
    <property type="evidence" value="ECO:0007669"/>
    <property type="project" value="InterPro"/>
</dbReference>
<dbReference type="Gene3D" id="1.10.1220.10">
    <property type="entry name" value="Met repressor-like"/>
    <property type="match status" value="1"/>
</dbReference>
<dbReference type="Proteomes" id="UP001147653">
    <property type="component" value="Unassembled WGS sequence"/>
</dbReference>
<accession>A0A9X3N4Q1</accession>
<protein>
    <submittedName>
        <fullName evidence="2">Toxin-antitoxin system HicB family antitoxin</fullName>
    </submittedName>
</protein>
<organism evidence="2 3">
    <name type="scientific">Solirubrobacter phytolaccae</name>
    <dbReference type="NCBI Taxonomy" id="1404360"/>
    <lineage>
        <taxon>Bacteria</taxon>
        <taxon>Bacillati</taxon>
        <taxon>Actinomycetota</taxon>
        <taxon>Thermoleophilia</taxon>
        <taxon>Solirubrobacterales</taxon>
        <taxon>Solirubrobacteraceae</taxon>
        <taxon>Solirubrobacter</taxon>
    </lineage>
</organism>